<protein>
    <recommendedName>
        <fullName evidence="3">Vitellogenin II</fullName>
    </recommendedName>
</protein>
<name>A0A1J5SZF6_9ZZZZ</name>
<dbReference type="EMBL" id="MLJW01000015">
    <property type="protein sequence ID" value="OIR13323.1"/>
    <property type="molecule type" value="Genomic_DNA"/>
</dbReference>
<evidence type="ECO:0000313" key="2">
    <source>
        <dbReference type="EMBL" id="OIR13323.1"/>
    </source>
</evidence>
<evidence type="ECO:0000256" key="1">
    <source>
        <dbReference type="SAM" id="MobiDB-lite"/>
    </source>
</evidence>
<feature type="region of interest" description="Disordered" evidence="1">
    <location>
        <begin position="223"/>
        <end position="266"/>
    </location>
</feature>
<reference evidence="2" key="1">
    <citation type="submission" date="2016-10" db="EMBL/GenBank/DDBJ databases">
        <title>Sequence of Gallionella enrichment culture.</title>
        <authorList>
            <person name="Poehlein A."/>
            <person name="Muehling M."/>
            <person name="Daniel R."/>
        </authorList>
    </citation>
    <scope>NUCLEOTIDE SEQUENCE</scope>
</reference>
<dbReference type="AlphaFoldDB" id="A0A1J5SZF6"/>
<accession>A0A1J5SZF6</accession>
<dbReference type="PROSITE" id="PS51257">
    <property type="entry name" value="PROKAR_LIPOPROTEIN"/>
    <property type="match status" value="1"/>
</dbReference>
<evidence type="ECO:0008006" key="3">
    <source>
        <dbReference type="Google" id="ProtNLM"/>
    </source>
</evidence>
<sequence>MKQTIFSILVAAGFLTGCTSAYKSSQTPDDVYYSPAKYVVAKELNTTKDQREYQEYISSNDDRYLQMKVHNYDYWNSLDDYSYWNDSRYYYYNSFYNPYYSSFYNPYGWGGYYSGFGYGYGFGYNPYYFGYNPFYDYYGGYGGYGGGWYNPAFVVNSYKDPTLNIGTAGSNIFAYQNRIYNNSNNSPFYNFRPGTIAGTSTNNFGTLVRRVFSSPANNSNNNYSNSWSNPVRMQSSSSYSSSSAGGNSGGYSSKGSSSSGGRAPRN</sequence>
<gene>
    <name evidence="2" type="ORF">GALL_57080</name>
</gene>
<proteinExistence type="predicted"/>
<comment type="caution">
    <text evidence="2">The sequence shown here is derived from an EMBL/GenBank/DDBJ whole genome shotgun (WGS) entry which is preliminary data.</text>
</comment>
<organism evidence="2">
    <name type="scientific">mine drainage metagenome</name>
    <dbReference type="NCBI Taxonomy" id="410659"/>
    <lineage>
        <taxon>unclassified sequences</taxon>
        <taxon>metagenomes</taxon>
        <taxon>ecological metagenomes</taxon>
    </lineage>
</organism>